<evidence type="ECO:0000313" key="2">
    <source>
        <dbReference type="EMBL" id="EMH76329.1"/>
    </source>
</evidence>
<proteinExistence type="predicted"/>
<reference evidence="2 3" key="1">
    <citation type="submission" date="2013-01" db="EMBL/GenBank/DDBJ databases">
        <authorList>
            <person name="Hannick L."/>
            <person name="Zafar N."/>
            <person name="Lorenzi H."/>
            <person name="Ali I.A."/>
            <person name="Petri W.P."/>
            <person name="Caler E."/>
        </authorList>
    </citation>
    <scope>NUCLEOTIDE SEQUENCE [LARGE SCALE GENOMIC DNA]</scope>
    <source>
        <strain evidence="3">HM3:IMSS-B</strain>
    </source>
</reference>
<sequence length="455" mass="52360">MKCNNSFLLTLNKKQKKNLKTKLIIRRMSNDDFLKSITNDLNELETIVDKQEESTTTVQQNTNYSMDNILSEIDNLKGLDFEDGENEFFNITKESLAMDRKNELSMNDLVNVGNEFTIVQPGDGKFIDDLTPTPQDRSEDIGTNENNKTNNKKEYTPSSSLKTNILNIVDESKEKQLETIWKLLEETDQPFKKDVIYISDIPIEPPPQEPQESVLNKINTNITNSFASLWNTLQSWKPIEKEQPKSEQIITETNEKEQNQLKTETVNDPLLKDIPPQNIIEKEASLNTTNGKKFQPPTKPHEITPYEKDLTAQGYIYILNITQLIELVTHPFKFPGLILHDIILRFIPEQNEFFLTKGSKSDFDILPSSFSKPTLVQVFALSKNFYIVYIAIYDEYYLTPNSPVVIPNAQVRYVTYCELSKLTSITTQFDSITSYLSNVDKKMGDSILSWAKSWF</sequence>
<accession>M3SB61</accession>
<dbReference type="EMBL" id="KB610359">
    <property type="protein sequence ID" value="EMH76329.1"/>
    <property type="molecule type" value="Genomic_DNA"/>
</dbReference>
<dbReference type="VEuPathDB" id="AmoebaDB:EHI8A_078930"/>
<evidence type="ECO:0000256" key="1">
    <source>
        <dbReference type="SAM" id="MobiDB-lite"/>
    </source>
</evidence>
<dbReference type="OrthoDB" id="27862at2759"/>
<feature type="region of interest" description="Disordered" evidence="1">
    <location>
        <begin position="123"/>
        <end position="157"/>
    </location>
</feature>
<organism evidence="2 3">
    <name type="scientific">Entamoeba histolytica HM-1:IMSS-B</name>
    <dbReference type="NCBI Taxonomy" id="885319"/>
    <lineage>
        <taxon>Eukaryota</taxon>
        <taxon>Amoebozoa</taxon>
        <taxon>Evosea</taxon>
        <taxon>Archamoebae</taxon>
        <taxon>Mastigamoebida</taxon>
        <taxon>Entamoebidae</taxon>
        <taxon>Entamoeba</taxon>
    </lineage>
</organism>
<dbReference type="AlphaFoldDB" id="M3SB61"/>
<protein>
    <submittedName>
        <fullName evidence="2">Uncharacterized protein</fullName>
    </submittedName>
</protein>
<dbReference type="Proteomes" id="UP000030781">
    <property type="component" value="Unassembled WGS sequence"/>
</dbReference>
<evidence type="ECO:0000313" key="3">
    <source>
        <dbReference type="Proteomes" id="UP000030781"/>
    </source>
</evidence>
<name>M3SB61_ENTH1</name>
<gene>
    <name evidence="2" type="ORF">EHI8A_078930</name>
</gene>